<comment type="pathway">
    <text evidence="4">Cofactor biosynthesis; (R)-pantothenate biosynthesis; (R)-pantoate from 3-methyl-2-oxobutanoate: step 2/2.</text>
</comment>
<dbReference type="NCBIfam" id="TIGR00745">
    <property type="entry name" value="apbA_panE"/>
    <property type="match status" value="1"/>
</dbReference>
<dbReference type="InterPro" id="IPR013328">
    <property type="entry name" value="6PGD_dom2"/>
</dbReference>
<dbReference type="InterPro" id="IPR013332">
    <property type="entry name" value="KPR_N"/>
</dbReference>
<dbReference type="PANTHER" id="PTHR21708:SF26">
    <property type="entry name" value="2-DEHYDROPANTOATE 2-REDUCTASE"/>
    <property type="match status" value="1"/>
</dbReference>
<name>A0A212IY43_9DELT</name>
<organism evidence="7">
    <name type="scientific">uncultured delta proteobacterium</name>
    <dbReference type="NCBI Taxonomy" id="34034"/>
    <lineage>
        <taxon>Bacteria</taxon>
        <taxon>Deltaproteobacteria</taxon>
        <taxon>environmental samples</taxon>
    </lineage>
</organism>
<dbReference type="GO" id="GO:0008677">
    <property type="term" value="F:2-dehydropantoate 2-reductase activity"/>
    <property type="evidence" value="ECO:0007669"/>
    <property type="project" value="UniProtKB-EC"/>
</dbReference>
<sequence length="346" mass="36954">MPSRCNGKQIFLVVLVITINYHSPTVTTVAEKNYRAGGARMKIALFGIGGVGGIVGGALARSHAETYFYVRGENLNAIRRNGLTVQSVLWGDFVAHPKRASDKAAELGIMDAIFVSCKGNSLKAACEAITPMAGPETVVIPLLNGVIVSDIMEPLLPPCILADGTIRVFSRLEKPGHIVQSAGLCSIVFGMKDGSKPAKLEELAAILNNAGVKTTVSGNILVESWAKYAIMCGNSTVLCYYDAPVGKVRENPDHETVLRAVSGELTAVAAAKGVTLPGETTDRFVDDFSKMPPDTMTSLYRDLSGGKPANETELDHIIGRMVTFGQQTGVPTPYHKAAYERFVKRG</sequence>
<evidence type="ECO:0000256" key="4">
    <source>
        <dbReference type="RuleBase" id="RU362068"/>
    </source>
</evidence>
<dbReference type="AlphaFoldDB" id="A0A212IY43"/>
<feature type="domain" description="Ketopantoate reductase C-terminal" evidence="6">
    <location>
        <begin position="219"/>
        <end position="340"/>
    </location>
</feature>
<dbReference type="PANTHER" id="PTHR21708">
    <property type="entry name" value="PROBABLE 2-DEHYDROPANTOATE 2-REDUCTASE"/>
    <property type="match status" value="1"/>
</dbReference>
<keyword evidence="4" id="KW-0566">Pantothenate biosynthesis</keyword>
<reference evidence="7" key="1">
    <citation type="submission" date="2016-04" db="EMBL/GenBank/DDBJ databases">
        <authorList>
            <person name="Evans L.H."/>
            <person name="Alamgir A."/>
            <person name="Owens N."/>
            <person name="Weber N.D."/>
            <person name="Virtaneva K."/>
            <person name="Barbian K."/>
            <person name="Babar A."/>
            <person name="Rosenke K."/>
        </authorList>
    </citation>
    <scope>NUCLEOTIDE SEQUENCE</scope>
    <source>
        <strain evidence="7">86</strain>
    </source>
</reference>
<dbReference type="SUPFAM" id="SSF51735">
    <property type="entry name" value="NAD(P)-binding Rossmann-fold domains"/>
    <property type="match status" value="1"/>
</dbReference>
<dbReference type="InterPro" id="IPR036291">
    <property type="entry name" value="NAD(P)-bd_dom_sf"/>
</dbReference>
<evidence type="ECO:0000256" key="2">
    <source>
        <dbReference type="ARBA" id="ARBA00022857"/>
    </source>
</evidence>
<accession>A0A212IY43</accession>
<evidence type="ECO:0000256" key="1">
    <source>
        <dbReference type="ARBA" id="ARBA00007870"/>
    </source>
</evidence>
<comment type="function">
    <text evidence="4">Catalyzes the NADPH-dependent reduction of ketopantoate into pantoic acid.</text>
</comment>
<dbReference type="GO" id="GO:0005737">
    <property type="term" value="C:cytoplasm"/>
    <property type="evidence" value="ECO:0007669"/>
    <property type="project" value="TreeGrafter"/>
</dbReference>
<dbReference type="InterPro" id="IPR003710">
    <property type="entry name" value="ApbA"/>
</dbReference>
<keyword evidence="2 4" id="KW-0521">NADP</keyword>
<comment type="catalytic activity">
    <reaction evidence="4">
        <text>(R)-pantoate + NADP(+) = 2-dehydropantoate + NADPH + H(+)</text>
        <dbReference type="Rhea" id="RHEA:16233"/>
        <dbReference type="ChEBI" id="CHEBI:11561"/>
        <dbReference type="ChEBI" id="CHEBI:15378"/>
        <dbReference type="ChEBI" id="CHEBI:15980"/>
        <dbReference type="ChEBI" id="CHEBI:57783"/>
        <dbReference type="ChEBI" id="CHEBI:58349"/>
        <dbReference type="EC" id="1.1.1.169"/>
    </reaction>
</comment>
<proteinExistence type="inferred from homology"/>
<dbReference type="GO" id="GO:0015940">
    <property type="term" value="P:pantothenate biosynthetic process"/>
    <property type="evidence" value="ECO:0007669"/>
    <property type="project" value="UniProtKB-UniPathway"/>
</dbReference>
<gene>
    <name evidence="7" type="primary">panE</name>
    <name evidence="7" type="ORF">KL86DPRO_10290</name>
</gene>
<dbReference type="EC" id="1.1.1.169" evidence="4"/>
<dbReference type="Gene3D" id="1.10.1040.10">
    <property type="entry name" value="N-(1-d-carboxylethyl)-l-norvaline Dehydrogenase, domain 2"/>
    <property type="match status" value="1"/>
</dbReference>
<evidence type="ECO:0000256" key="3">
    <source>
        <dbReference type="ARBA" id="ARBA00023002"/>
    </source>
</evidence>
<keyword evidence="3 4" id="KW-0560">Oxidoreductase</keyword>
<comment type="similarity">
    <text evidence="1 4">Belongs to the ketopantoate reductase family.</text>
</comment>
<evidence type="ECO:0000259" key="6">
    <source>
        <dbReference type="Pfam" id="PF08546"/>
    </source>
</evidence>
<feature type="domain" description="Ketopantoate reductase N-terminal" evidence="5">
    <location>
        <begin position="43"/>
        <end position="191"/>
    </location>
</feature>
<dbReference type="Pfam" id="PF08546">
    <property type="entry name" value="ApbA_C"/>
    <property type="match status" value="1"/>
</dbReference>
<protein>
    <recommendedName>
        <fullName evidence="4">2-dehydropantoate 2-reductase</fullName>
        <ecNumber evidence="4">1.1.1.169</ecNumber>
    </recommendedName>
    <alternativeName>
        <fullName evidence="4">Ketopantoate reductase</fullName>
    </alternativeName>
</protein>
<dbReference type="UniPathway" id="UPA00028">
    <property type="reaction ID" value="UER00004"/>
</dbReference>
<dbReference type="Pfam" id="PF02558">
    <property type="entry name" value="ApbA"/>
    <property type="match status" value="1"/>
</dbReference>
<dbReference type="InterPro" id="IPR051402">
    <property type="entry name" value="KPR-Related"/>
</dbReference>
<dbReference type="Gene3D" id="3.40.50.720">
    <property type="entry name" value="NAD(P)-binding Rossmann-like Domain"/>
    <property type="match status" value="1"/>
</dbReference>
<evidence type="ECO:0000259" key="5">
    <source>
        <dbReference type="Pfam" id="PF02558"/>
    </source>
</evidence>
<dbReference type="InterPro" id="IPR008927">
    <property type="entry name" value="6-PGluconate_DH-like_C_sf"/>
</dbReference>
<dbReference type="InterPro" id="IPR013752">
    <property type="entry name" value="KPA_reductase"/>
</dbReference>
<dbReference type="EMBL" id="FLUQ01000001">
    <property type="protein sequence ID" value="SBV92024.1"/>
    <property type="molecule type" value="Genomic_DNA"/>
</dbReference>
<evidence type="ECO:0000313" key="7">
    <source>
        <dbReference type="EMBL" id="SBV92024.1"/>
    </source>
</evidence>
<dbReference type="SUPFAM" id="SSF48179">
    <property type="entry name" value="6-phosphogluconate dehydrogenase C-terminal domain-like"/>
    <property type="match status" value="1"/>
</dbReference>